<sequence length="119" mass="13167">MPQPKFIPADELAELIRSPQKVAGTDYLIVDVRDLDYVGGHITGAINVPAHLIRGQAPVLADQYKHVPRIVFHCALSQVRGPKSARIYSECVEEKLESAEVGDQLFEQEINILRGGFDS</sequence>
<keyword evidence="2" id="KW-1185">Reference proteome</keyword>
<dbReference type="EMBL" id="JANBPG010002754">
    <property type="protein sequence ID" value="KAJ1884740.1"/>
    <property type="molecule type" value="Genomic_DNA"/>
</dbReference>
<dbReference type="EC" id="3.1.3.48" evidence="1"/>
<gene>
    <name evidence="1" type="primary">ibp1_2</name>
    <name evidence="1" type="ORF">LPJ66_010463</name>
</gene>
<keyword evidence="1" id="KW-0378">Hydrolase</keyword>
<accession>A0ACC1I892</accession>
<feature type="non-terminal residue" evidence="1">
    <location>
        <position position="119"/>
    </location>
</feature>
<organism evidence="1 2">
    <name type="scientific">Kickxella alabastrina</name>
    <dbReference type="NCBI Taxonomy" id="61397"/>
    <lineage>
        <taxon>Eukaryota</taxon>
        <taxon>Fungi</taxon>
        <taxon>Fungi incertae sedis</taxon>
        <taxon>Zoopagomycota</taxon>
        <taxon>Kickxellomycotina</taxon>
        <taxon>Kickxellomycetes</taxon>
        <taxon>Kickxellales</taxon>
        <taxon>Kickxellaceae</taxon>
        <taxon>Kickxella</taxon>
    </lineage>
</organism>
<protein>
    <submittedName>
        <fullName evidence="1">Cdc25 phosphatase Ibp1</fullName>
        <ecNumber evidence="1">3.1.3.48</ecNumber>
    </submittedName>
</protein>
<evidence type="ECO:0000313" key="1">
    <source>
        <dbReference type="EMBL" id="KAJ1884740.1"/>
    </source>
</evidence>
<evidence type="ECO:0000313" key="2">
    <source>
        <dbReference type="Proteomes" id="UP001150581"/>
    </source>
</evidence>
<comment type="caution">
    <text evidence="1">The sequence shown here is derived from an EMBL/GenBank/DDBJ whole genome shotgun (WGS) entry which is preliminary data.</text>
</comment>
<proteinExistence type="predicted"/>
<reference evidence="1" key="1">
    <citation type="submission" date="2022-07" db="EMBL/GenBank/DDBJ databases">
        <title>Phylogenomic reconstructions and comparative analyses of Kickxellomycotina fungi.</title>
        <authorList>
            <person name="Reynolds N.K."/>
            <person name="Stajich J.E."/>
            <person name="Barry K."/>
            <person name="Grigoriev I.V."/>
            <person name="Crous P."/>
            <person name="Smith M.E."/>
        </authorList>
    </citation>
    <scope>NUCLEOTIDE SEQUENCE</scope>
    <source>
        <strain evidence="1">Benny 63K</strain>
    </source>
</reference>
<dbReference type="Proteomes" id="UP001150581">
    <property type="component" value="Unassembled WGS sequence"/>
</dbReference>
<name>A0ACC1I892_9FUNG</name>